<reference evidence="1" key="1">
    <citation type="journal article" date="2018" name="Genome Biol.">
        <title>SKESA: strategic k-mer extension for scrupulous assemblies.</title>
        <authorList>
            <person name="Souvorov A."/>
            <person name="Agarwala R."/>
            <person name="Lipman D.J."/>
        </authorList>
    </citation>
    <scope>NUCLEOTIDE SEQUENCE</scope>
    <source>
        <strain evidence="1">DTU2016_1372_PRJproj1048_Salmonella_typhimurium_F 14_1005_1</strain>
    </source>
</reference>
<name>A0A702CHQ5_SALER</name>
<proteinExistence type="predicted"/>
<dbReference type="EMBL" id="DAAMHX010000026">
    <property type="protein sequence ID" value="HAC6724393.1"/>
    <property type="molecule type" value="Genomic_DNA"/>
</dbReference>
<gene>
    <name evidence="1" type="ORF">G0D36_24505</name>
</gene>
<dbReference type="AlphaFoldDB" id="A0A702CHQ5"/>
<organism evidence="1">
    <name type="scientific">Salmonella enterica</name>
    <name type="common">Salmonella choleraesuis</name>
    <dbReference type="NCBI Taxonomy" id="28901"/>
    <lineage>
        <taxon>Bacteria</taxon>
        <taxon>Pseudomonadati</taxon>
        <taxon>Pseudomonadota</taxon>
        <taxon>Gammaproteobacteria</taxon>
        <taxon>Enterobacterales</taxon>
        <taxon>Enterobacteriaceae</taxon>
        <taxon>Salmonella</taxon>
    </lineage>
</organism>
<sequence length="64" mass="6832">MKGGINMSEQNAVTFKSDSHVIIAADAAIAAINEALKDATDDFWLRQKMIRAALEAALSATIVL</sequence>
<protein>
    <submittedName>
        <fullName evidence="1">Uncharacterized protein</fullName>
    </submittedName>
</protein>
<evidence type="ECO:0000313" key="1">
    <source>
        <dbReference type="EMBL" id="HAC6724393.1"/>
    </source>
</evidence>
<accession>A0A702CHQ5</accession>
<reference evidence="1" key="2">
    <citation type="submission" date="2018-07" db="EMBL/GenBank/DDBJ databases">
        <authorList>
            <consortium name="NCBI Pathogen Detection Project"/>
        </authorList>
    </citation>
    <scope>NUCLEOTIDE SEQUENCE</scope>
    <source>
        <strain evidence="1">DTU2016_1372_PRJproj1048_Salmonella_typhimurium_F 14_1005_1</strain>
    </source>
</reference>
<comment type="caution">
    <text evidence="1">The sequence shown here is derived from an EMBL/GenBank/DDBJ whole genome shotgun (WGS) entry which is preliminary data.</text>
</comment>